<evidence type="ECO:0000256" key="2">
    <source>
        <dbReference type="PROSITE-ProRule" id="PRU00285"/>
    </source>
</evidence>
<evidence type="ECO:0000256" key="1">
    <source>
        <dbReference type="ARBA" id="ARBA00023016"/>
    </source>
</evidence>
<feature type="region of interest" description="Disordered" evidence="4">
    <location>
        <begin position="108"/>
        <end position="159"/>
    </location>
</feature>
<dbReference type="InterPro" id="IPR002068">
    <property type="entry name" value="A-crystallin/Hsp20_dom"/>
</dbReference>
<feature type="compositionally biased region" description="Low complexity" evidence="4">
    <location>
        <begin position="127"/>
        <end position="150"/>
    </location>
</feature>
<dbReference type="GeneID" id="54363174"/>
<dbReference type="SUPFAM" id="SSF49764">
    <property type="entry name" value="HSP20-like chaperones"/>
    <property type="match status" value="1"/>
</dbReference>
<accession>A0A6J3LXN4</accession>
<dbReference type="PANTHER" id="PTHR11527">
    <property type="entry name" value="HEAT-SHOCK PROTEIN 20 FAMILY MEMBER"/>
    <property type="match status" value="1"/>
</dbReference>
<comment type="similarity">
    <text evidence="2 3">Belongs to the small heat shock protein (HSP20) family.</text>
</comment>
<keyword evidence="1" id="KW-0346">Stress response</keyword>
<dbReference type="RefSeq" id="XP_033457547.1">
    <property type="nucleotide sequence ID" value="XM_033605374.1"/>
</dbReference>
<dbReference type="AlphaFoldDB" id="A0A6J3LXN4"/>
<sequence length="257" mass="28229">MPTFYLQPAGPTTYKTFNPNITINTPNHTSKMAFLPRAFATEFAPIFRLLDDYAAHSLARSSGAACARQIRTFQPKFDIKENRDSYELHGELPGVQRDNLTIEFTDSQTLAVKGRTESHREEGTRPATVEAAPAQAALESSSDATTAAATPQSPKQTKQAYVEDDDAFVQVDNTSTTTAPESTNAVETQQPQVATPAEDTPTSRYWLSERSVGTFARSFQFPTRIDQDNVKASLTNGILSIVIPKSVAPQSRRINIE</sequence>
<evidence type="ECO:0000256" key="3">
    <source>
        <dbReference type="RuleBase" id="RU003616"/>
    </source>
</evidence>
<evidence type="ECO:0000259" key="5">
    <source>
        <dbReference type="PROSITE" id="PS01031"/>
    </source>
</evidence>
<dbReference type="PROSITE" id="PS01031">
    <property type="entry name" value="SHSP"/>
    <property type="match status" value="1"/>
</dbReference>
<evidence type="ECO:0000256" key="4">
    <source>
        <dbReference type="SAM" id="MobiDB-lite"/>
    </source>
</evidence>
<dbReference type="Pfam" id="PF00011">
    <property type="entry name" value="HSP20"/>
    <property type="match status" value="1"/>
</dbReference>
<feature type="compositionally biased region" description="Basic and acidic residues" evidence="4">
    <location>
        <begin position="114"/>
        <end position="124"/>
    </location>
</feature>
<dbReference type="Gene3D" id="2.60.40.790">
    <property type="match status" value="1"/>
</dbReference>
<reference evidence="7" key="1">
    <citation type="submission" date="2020-01" db="EMBL/GenBank/DDBJ databases">
        <authorList>
            <consortium name="DOE Joint Genome Institute"/>
            <person name="Haridas S."/>
            <person name="Albert R."/>
            <person name="Binder M."/>
            <person name="Bloem J."/>
            <person name="Labutti K."/>
            <person name="Salamov A."/>
            <person name="Andreopoulos B."/>
            <person name="Baker S.E."/>
            <person name="Barry K."/>
            <person name="Bills G."/>
            <person name="Bluhm B.H."/>
            <person name="Cannon C."/>
            <person name="Castanera R."/>
            <person name="Culley D.E."/>
            <person name="Daum C."/>
            <person name="Ezra D."/>
            <person name="Gonzalez J.B."/>
            <person name="Henrissat B."/>
            <person name="Kuo A."/>
            <person name="Liang C."/>
            <person name="Lipzen A."/>
            <person name="Lutzoni F."/>
            <person name="Magnuson J."/>
            <person name="Mondo S."/>
            <person name="Nolan M."/>
            <person name="Ohm R."/>
            <person name="Pangilinan J."/>
            <person name="Park H.-J."/>
            <person name="Ramirez L."/>
            <person name="Alfaro M."/>
            <person name="Sun H."/>
            <person name="Tritt A."/>
            <person name="Yoshinaga Y."/>
            <person name="Zwiers L.-H."/>
            <person name="Turgeon B.G."/>
            <person name="Goodwin S.B."/>
            <person name="Spatafora J.W."/>
            <person name="Crous P.W."/>
            <person name="Grigoriev I.V."/>
        </authorList>
    </citation>
    <scope>NUCLEOTIDE SEQUENCE</scope>
    <source>
        <strain evidence="7">CBS 342.82</strain>
    </source>
</reference>
<name>A0A6J3LXN4_9PEZI</name>
<feature type="domain" description="SHSP" evidence="5">
    <location>
        <begin position="68"/>
        <end position="257"/>
    </location>
</feature>
<keyword evidence="6" id="KW-1185">Reference proteome</keyword>
<reference evidence="7" key="3">
    <citation type="submission" date="2025-08" db="UniProtKB">
        <authorList>
            <consortium name="RefSeq"/>
        </authorList>
    </citation>
    <scope>IDENTIFICATION</scope>
    <source>
        <strain evidence="7">CBS 342.82</strain>
    </source>
</reference>
<dbReference type="OrthoDB" id="1431247at2759"/>
<organism evidence="7">
    <name type="scientific">Dissoconium aciculare CBS 342.82</name>
    <dbReference type="NCBI Taxonomy" id="1314786"/>
    <lineage>
        <taxon>Eukaryota</taxon>
        <taxon>Fungi</taxon>
        <taxon>Dikarya</taxon>
        <taxon>Ascomycota</taxon>
        <taxon>Pezizomycotina</taxon>
        <taxon>Dothideomycetes</taxon>
        <taxon>Dothideomycetidae</taxon>
        <taxon>Mycosphaerellales</taxon>
        <taxon>Dissoconiaceae</taxon>
        <taxon>Dissoconium</taxon>
    </lineage>
</organism>
<evidence type="ECO:0000313" key="7">
    <source>
        <dbReference type="RefSeq" id="XP_033457547.1"/>
    </source>
</evidence>
<dbReference type="InterPro" id="IPR031107">
    <property type="entry name" value="Small_HSP"/>
</dbReference>
<dbReference type="InterPro" id="IPR008978">
    <property type="entry name" value="HSP20-like_chaperone"/>
</dbReference>
<feature type="compositionally biased region" description="Polar residues" evidence="4">
    <location>
        <begin position="175"/>
        <end position="193"/>
    </location>
</feature>
<protein>
    <submittedName>
        <fullName evidence="7">HSP20-like chaperone</fullName>
    </submittedName>
</protein>
<dbReference type="Proteomes" id="UP000504637">
    <property type="component" value="Unplaced"/>
</dbReference>
<evidence type="ECO:0000313" key="6">
    <source>
        <dbReference type="Proteomes" id="UP000504637"/>
    </source>
</evidence>
<gene>
    <name evidence="7" type="ORF">K489DRAFT_382448</name>
</gene>
<feature type="region of interest" description="Disordered" evidence="4">
    <location>
        <begin position="175"/>
        <end position="201"/>
    </location>
</feature>
<proteinExistence type="inferred from homology"/>
<reference evidence="7" key="2">
    <citation type="submission" date="2020-04" db="EMBL/GenBank/DDBJ databases">
        <authorList>
            <consortium name="NCBI Genome Project"/>
        </authorList>
    </citation>
    <scope>NUCLEOTIDE SEQUENCE</scope>
    <source>
        <strain evidence="7">CBS 342.82</strain>
    </source>
</reference>
<dbReference type="CDD" id="cd06464">
    <property type="entry name" value="ACD_sHsps-like"/>
    <property type="match status" value="1"/>
</dbReference>